<dbReference type="EMBL" id="BMAT01008585">
    <property type="protein sequence ID" value="GFR88896.1"/>
    <property type="molecule type" value="Genomic_DNA"/>
</dbReference>
<name>A0AAV4GWK2_9GAST</name>
<dbReference type="GO" id="GO:0005324">
    <property type="term" value="F:long-chain fatty acid transmembrane transporter activity"/>
    <property type="evidence" value="ECO:0007669"/>
    <property type="project" value="TreeGrafter"/>
</dbReference>
<dbReference type="Proteomes" id="UP000762676">
    <property type="component" value="Unassembled WGS sequence"/>
</dbReference>
<dbReference type="GO" id="GO:0004467">
    <property type="term" value="F:long-chain fatty acid-CoA ligase activity"/>
    <property type="evidence" value="ECO:0007669"/>
    <property type="project" value="TreeGrafter"/>
</dbReference>
<evidence type="ECO:0000256" key="1">
    <source>
        <dbReference type="ARBA" id="ARBA00006432"/>
    </source>
</evidence>
<evidence type="ECO:0000256" key="5">
    <source>
        <dbReference type="ARBA" id="ARBA00048666"/>
    </source>
</evidence>
<comment type="similarity">
    <text evidence="1">Belongs to the ATP-dependent AMP-binding enzyme family.</text>
</comment>
<dbReference type="GO" id="GO:0005789">
    <property type="term" value="C:endoplasmic reticulum membrane"/>
    <property type="evidence" value="ECO:0007669"/>
    <property type="project" value="TreeGrafter"/>
</dbReference>
<protein>
    <recommendedName>
        <fullName evidence="4">Long-chain-fatty-acid--CoA ligase</fullName>
    </recommendedName>
</protein>
<keyword evidence="2" id="KW-0436">Ligase</keyword>
<dbReference type="PANTHER" id="PTHR43107:SF22">
    <property type="entry name" value="VERY LONG-CHAIN ACYL-COA SYNTHETASE"/>
    <property type="match status" value="1"/>
</dbReference>
<accession>A0AAV4GWK2</accession>
<dbReference type="GO" id="GO:0005886">
    <property type="term" value="C:plasma membrane"/>
    <property type="evidence" value="ECO:0007669"/>
    <property type="project" value="TreeGrafter"/>
</dbReference>
<evidence type="ECO:0000313" key="8">
    <source>
        <dbReference type="Proteomes" id="UP000762676"/>
    </source>
</evidence>
<evidence type="ECO:0000259" key="6">
    <source>
        <dbReference type="Pfam" id="PF00501"/>
    </source>
</evidence>
<sequence length="121" mass="13774">MNPQKTFIVFHKEKFTYAQVDARANRVARVLQSLGFGTSDTLALVMSNEPAFIWVYLGVHKLGARIAVVNHHLMAEALRCSIVSCSPKLVLVGDAPRPVFHFRFTFPRKRDKLMLRSRNGY</sequence>
<proteinExistence type="inferred from homology"/>
<keyword evidence="8" id="KW-1185">Reference proteome</keyword>
<comment type="catalytic activity">
    <reaction evidence="5">
        <text>tetracosanoate + ATP + CoA = tetracosanoyl-CoA + AMP + diphosphate</text>
        <dbReference type="Rhea" id="RHEA:33639"/>
        <dbReference type="ChEBI" id="CHEBI:30616"/>
        <dbReference type="ChEBI" id="CHEBI:31014"/>
        <dbReference type="ChEBI" id="CHEBI:33019"/>
        <dbReference type="ChEBI" id="CHEBI:57287"/>
        <dbReference type="ChEBI" id="CHEBI:65052"/>
        <dbReference type="ChEBI" id="CHEBI:456215"/>
    </reaction>
    <physiologicalReaction direction="left-to-right" evidence="5">
        <dbReference type="Rhea" id="RHEA:33640"/>
    </physiologicalReaction>
</comment>
<feature type="domain" description="AMP-dependent synthetase/ligase" evidence="6">
    <location>
        <begin position="2"/>
        <end position="92"/>
    </location>
</feature>
<gene>
    <name evidence="7" type="ORF">ElyMa_004265600</name>
</gene>
<evidence type="ECO:0000256" key="4">
    <source>
        <dbReference type="ARBA" id="ARBA00041297"/>
    </source>
</evidence>
<dbReference type="AlphaFoldDB" id="A0AAV4GWK2"/>
<dbReference type="InterPro" id="IPR000873">
    <property type="entry name" value="AMP-dep_synth/lig_dom"/>
</dbReference>
<dbReference type="Gene3D" id="3.40.50.980">
    <property type="match status" value="1"/>
</dbReference>
<dbReference type="GO" id="GO:0044539">
    <property type="term" value="P:long-chain fatty acid import into cell"/>
    <property type="evidence" value="ECO:0007669"/>
    <property type="project" value="TreeGrafter"/>
</dbReference>
<organism evidence="7 8">
    <name type="scientific">Elysia marginata</name>
    <dbReference type="NCBI Taxonomy" id="1093978"/>
    <lineage>
        <taxon>Eukaryota</taxon>
        <taxon>Metazoa</taxon>
        <taxon>Spiralia</taxon>
        <taxon>Lophotrochozoa</taxon>
        <taxon>Mollusca</taxon>
        <taxon>Gastropoda</taxon>
        <taxon>Heterobranchia</taxon>
        <taxon>Euthyneura</taxon>
        <taxon>Panpulmonata</taxon>
        <taxon>Sacoglossa</taxon>
        <taxon>Placobranchoidea</taxon>
        <taxon>Plakobranchidae</taxon>
        <taxon>Elysia</taxon>
    </lineage>
</organism>
<evidence type="ECO:0000256" key="2">
    <source>
        <dbReference type="ARBA" id="ARBA00022598"/>
    </source>
</evidence>
<dbReference type="PANTHER" id="PTHR43107">
    <property type="entry name" value="LONG-CHAIN FATTY ACID TRANSPORT PROTEIN"/>
    <property type="match status" value="1"/>
</dbReference>
<comment type="caution">
    <text evidence="7">The sequence shown here is derived from an EMBL/GenBank/DDBJ whole genome shotgun (WGS) entry which is preliminary data.</text>
</comment>
<dbReference type="Pfam" id="PF00501">
    <property type="entry name" value="AMP-binding"/>
    <property type="match status" value="1"/>
</dbReference>
<evidence type="ECO:0000256" key="3">
    <source>
        <dbReference type="ARBA" id="ARBA00036527"/>
    </source>
</evidence>
<comment type="catalytic activity">
    <reaction evidence="3">
        <text>a very long-chain fatty acid + ATP + CoA = a very long-chain fatty acyl-CoA + AMP + diphosphate</text>
        <dbReference type="Rhea" id="RHEA:54536"/>
        <dbReference type="ChEBI" id="CHEBI:30616"/>
        <dbReference type="ChEBI" id="CHEBI:33019"/>
        <dbReference type="ChEBI" id="CHEBI:57287"/>
        <dbReference type="ChEBI" id="CHEBI:58950"/>
        <dbReference type="ChEBI" id="CHEBI:138261"/>
        <dbReference type="ChEBI" id="CHEBI:456215"/>
    </reaction>
    <physiologicalReaction direction="left-to-right" evidence="3">
        <dbReference type="Rhea" id="RHEA:54537"/>
    </physiologicalReaction>
</comment>
<reference evidence="7 8" key="1">
    <citation type="journal article" date="2021" name="Elife">
        <title>Chloroplast acquisition without the gene transfer in kleptoplastic sea slugs, Plakobranchus ocellatus.</title>
        <authorList>
            <person name="Maeda T."/>
            <person name="Takahashi S."/>
            <person name="Yoshida T."/>
            <person name="Shimamura S."/>
            <person name="Takaki Y."/>
            <person name="Nagai Y."/>
            <person name="Toyoda A."/>
            <person name="Suzuki Y."/>
            <person name="Arimoto A."/>
            <person name="Ishii H."/>
            <person name="Satoh N."/>
            <person name="Nishiyama T."/>
            <person name="Hasebe M."/>
            <person name="Maruyama T."/>
            <person name="Minagawa J."/>
            <person name="Obokata J."/>
            <person name="Shigenobu S."/>
        </authorList>
    </citation>
    <scope>NUCLEOTIDE SEQUENCE [LARGE SCALE GENOMIC DNA]</scope>
</reference>
<evidence type="ECO:0000313" key="7">
    <source>
        <dbReference type="EMBL" id="GFR88896.1"/>
    </source>
</evidence>
<dbReference type="SUPFAM" id="SSF56801">
    <property type="entry name" value="Acetyl-CoA synthetase-like"/>
    <property type="match status" value="1"/>
</dbReference>